<evidence type="ECO:0000256" key="10">
    <source>
        <dbReference type="ARBA" id="ARBA00047384"/>
    </source>
</evidence>
<sequence>MSERDFHSSSESSDDEGWLDANPEDDEEPQTVISLLDDHVFPDAASMIAYCKEEHGFDFLAVRDRLGLDFYGSVKLINFIRQRVHNKSALPAEISSADISGDEYLKPVLEDDALIFALDSLPEPRAQPDASEDKGTAAADAAGATDLQKQNEQLQAELEGLTKQFENYRLAVQKTLDQRWGVDEDSQKSAKDTKPASVPNDTKAVSSSEKSGEEVPASGGTDYYFESYSHSDIHETMLKDTIRTDAYRDFIYANKNLFTGKTVLDIGCGTGILSMFCAKAGAKLVIAVDRSEIINKARENIFHNGLAGQITCLKGLIEEVTLPVDKVDIIVSEWMGYALLYEAMLPSVLYARDKYLKADGLLVPSHASLFLAPVSDSEYICDSITFWRDVYGFDMKAMQAGIYDDARMLVMPEKTIAGTTSMFKHLDLHTIKVEDLVFTANWKSVLSKDAESLDGFLVWFDIYFGTSRTSQIEPVDASSQAWVAAGKDRVAFTTGPFDKATHWMQCLLLDKAHSKALTETDVREVDGELSFITADDNPRALTLQVKWTRGTTEQKQSWALR</sequence>
<dbReference type="InterPro" id="IPR025799">
    <property type="entry name" value="Arg_MeTrfase"/>
</dbReference>
<feature type="region of interest" description="Disordered" evidence="14">
    <location>
        <begin position="181"/>
        <end position="218"/>
    </location>
</feature>
<organism evidence="17 18">
    <name type="scientific">Sporothrix stenoceras</name>
    <dbReference type="NCBI Taxonomy" id="5173"/>
    <lineage>
        <taxon>Eukaryota</taxon>
        <taxon>Fungi</taxon>
        <taxon>Dikarya</taxon>
        <taxon>Ascomycota</taxon>
        <taxon>Pezizomycotina</taxon>
        <taxon>Sordariomycetes</taxon>
        <taxon>Sordariomycetidae</taxon>
        <taxon>Ophiostomatales</taxon>
        <taxon>Ophiostomataceae</taxon>
        <taxon>Sporothrix</taxon>
    </lineage>
</organism>
<keyword evidence="7" id="KW-0479">Metal-binding</keyword>
<keyword evidence="9" id="KW-0862">Zinc</keyword>
<dbReference type="EMBL" id="JAWCUI010000001">
    <property type="protein sequence ID" value="KAL1903688.1"/>
    <property type="molecule type" value="Genomic_DNA"/>
</dbReference>
<keyword evidence="18" id="KW-1185">Reference proteome</keyword>
<feature type="compositionally biased region" description="Acidic residues" evidence="14">
    <location>
        <begin position="12"/>
        <end position="27"/>
    </location>
</feature>
<comment type="caution">
    <text evidence="17">The sequence shown here is derived from an EMBL/GenBank/DDBJ whole genome shotgun (WGS) entry which is preliminary data.</text>
</comment>
<comment type="catalytic activity">
    <reaction evidence="11">
        <text>L-arginyl-[protein] + S-adenosyl-L-methionine = N(omega)-methyl-L-arginyl-[protein] + S-adenosyl-L-homocysteine + H(+)</text>
        <dbReference type="Rhea" id="RHEA:48100"/>
        <dbReference type="Rhea" id="RHEA-COMP:10532"/>
        <dbReference type="Rhea" id="RHEA-COMP:11990"/>
        <dbReference type="ChEBI" id="CHEBI:15378"/>
        <dbReference type="ChEBI" id="CHEBI:29965"/>
        <dbReference type="ChEBI" id="CHEBI:57856"/>
        <dbReference type="ChEBI" id="CHEBI:59789"/>
        <dbReference type="ChEBI" id="CHEBI:65280"/>
    </reaction>
    <physiologicalReaction direction="left-to-right" evidence="11">
        <dbReference type="Rhea" id="RHEA:48101"/>
    </physiologicalReaction>
</comment>
<keyword evidence="3" id="KW-0963">Cytoplasm</keyword>
<evidence type="ECO:0000313" key="18">
    <source>
        <dbReference type="Proteomes" id="UP001583186"/>
    </source>
</evidence>
<evidence type="ECO:0000256" key="2">
    <source>
        <dbReference type="ARBA" id="ARBA00011925"/>
    </source>
</evidence>
<keyword evidence="17" id="KW-0687">Ribonucleoprotein</keyword>
<evidence type="ECO:0000256" key="3">
    <source>
        <dbReference type="ARBA" id="ARBA00022490"/>
    </source>
</evidence>
<name>A0ABR3ZWC0_9PEZI</name>
<dbReference type="CDD" id="cd02440">
    <property type="entry name" value="AdoMet_MTases"/>
    <property type="match status" value="1"/>
</dbReference>
<dbReference type="Pfam" id="PF06325">
    <property type="entry name" value="PrmA"/>
    <property type="match status" value="1"/>
</dbReference>
<dbReference type="InterPro" id="IPR036236">
    <property type="entry name" value="Znf_C2H2_sf"/>
</dbReference>
<dbReference type="PROSITE" id="PS51678">
    <property type="entry name" value="SAM_MT_PRMT"/>
    <property type="match status" value="1"/>
</dbReference>
<keyword evidence="8" id="KW-0863">Zinc-finger</keyword>
<dbReference type="Pfam" id="PF22528">
    <property type="entry name" value="PRMT_C"/>
    <property type="match status" value="1"/>
</dbReference>
<accession>A0ABR3ZWC0</accession>
<reference evidence="17 18" key="1">
    <citation type="journal article" date="2024" name="IMA Fungus">
        <title>IMA Genome - F19 : A genome assembly and annotation guide to empower mycologists, including annotated draft genome sequences of Ceratocystis pirilliformis, Diaporthe australafricana, Fusarium ophioides, Paecilomyces lecythidis, and Sporothrix stenoceras.</title>
        <authorList>
            <person name="Aylward J."/>
            <person name="Wilson A.M."/>
            <person name="Visagie C.M."/>
            <person name="Spraker J."/>
            <person name="Barnes I."/>
            <person name="Buitendag C."/>
            <person name="Ceriani C."/>
            <person name="Del Mar Angel L."/>
            <person name="du Plessis D."/>
            <person name="Fuchs T."/>
            <person name="Gasser K."/>
            <person name="Kramer D."/>
            <person name="Li W."/>
            <person name="Munsamy K."/>
            <person name="Piso A."/>
            <person name="Price J.L."/>
            <person name="Sonnekus B."/>
            <person name="Thomas C."/>
            <person name="van der Nest A."/>
            <person name="van Dijk A."/>
            <person name="van Heerden A."/>
            <person name="van Vuuren N."/>
            <person name="Yilmaz N."/>
            <person name="Duong T.A."/>
            <person name="van der Merwe N.A."/>
            <person name="Wingfield M.J."/>
            <person name="Wingfield B.D."/>
        </authorList>
    </citation>
    <scope>NUCLEOTIDE SEQUENCE [LARGE SCALE GENOMIC DNA]</scope>
    <source>
        <strain evidence="17 18">CMW 5346</strain>
    </source>
</reference>
<keyword evidence="5 12" id="KW-0808">Transferase</keyword>
<feature type="coiled-coil region" evidence="13">
    <location>
        <begin position="144"/>
        <end position="171"/>
    </location>
</feature>
<dbReference type="InterPro" id="IPR049482">
    <property type="entry name" value="ANM3-like_C2H2_Zf"/>
</dbReference>
<dbReference type="GO" id="GO:0005840">
    <property type="term" value="C:ribosome"/>
    <property type="evidence" value="ECO:0007669"/>
    <property type="project" value="UniProtKB-KW"/>
</dbReference>
<feature type="compositionally biased region" description="Basic and acidic residues" evidence="14">
    <location>
        <begin position="181"/>
        <end position="194"/>
    </location>
</feature>
<keyword evidence="17" id="KW-0689">Ribosomal protein</keyword>
<dbReference type="EC" id="2.1.1.319" evidence="2"/>
<feature type="domain" description="Protein arginine N-methyltransferase" evidence="16">
    <location>
        <begin position="366"/>
        <end position="548"/>
    </location>
</feature>
<dbReference type="Gene3D" id="2.70.160.11">
    <property type="entry name" value="Hnrnp arginine n-methyltransferase1"/>
    <property type="match status" value="1"/>
</dbReference>
<dbReference type="InterPro" id="IPR029063">
    <property type="entry name" value="SAM-dependent_MTases_sf"/>
</dbReference>
<gene>
    <name evidence="17" type="primary">rmt3</name>
    <name evidence="17" type="ORF">Sste5346_000317</name>
</gene>
<dbReference type="SUPFAM" id="SSF53335">
    <property type="entry name" value="S-adenosyl-L-methionine-dependent methyltransferases"/>
    <property type="match status" value="1"/>
</dbReference>
<keyword evidence="13" id="KW-0175">Coiled coil</keyword>
<evidence type="ECO:0000256" key="6">
    <source>
        <dbReference type="ARBA" id="ARBA00022691"/>
    </source>
</evidence>
<dbReference type="SUPFAM" id="SSF57667">
    <property type="entry name" value="beta-beta-alpha zinc fingers"/>
    <property type="match status" value="1"/>
</dbReference>
<evidence type="ECO:0000313" key="17">
    <source>
        <dbReference type="EMBL" id="KAL1903688.1"/>
    </source>
</evidence>
<keyword evidence="6 12" id="KW-0949">S-adenosyl-L-methionine</keyword>
<feature type="region of interest" description="Disordered" evidence="14">
    <location>
        <begin position="1"/>
        <end position="27"/>
    </location>
</feature>
<evidence type="ECO:0000259" key="16">
    <source>
        <dbReference type="Pfam" id="PF22528"/>
    </source>
</evidence>
<dbReference type="Pfam" id="PF21137">
    <property type="entry name" value="ANM3_C2H2_Zf"/>
    <property type="match status" value="1"/>
</dbReference>
<feature type="domain" description="Protein arginine N-methyltransferase 3-like C2H2 zinc finger" evidence="15">
    <location>
        <begin position="64"/>
        <end position="107"/>
    </location>
</feature>
<dbReference type="Gene3D" id="3.40.50.150">
    <property type="entry name" value="Vaccinia Virus protein VP39"/>
    <property type="match status" value="1"/>
</dbReference>
<evidence type="ECO:0000256" key="14">
    <source>
        <dbReference type="SAM" id="MobiDB-lite"/>
    </source>
</evidence>
<dbReference type="PANTHER" id="PTHR11006:SF116">
    <property type="entry name" value="PROTEIN METHYLTRANSFERASE"/>
    <property type="match status" value="1"/>
</dbReference>
<dbReference type="GO" id="GO:0032259">
    <property type="term" value="P:methylation"/>
    <property type="evidence" value="ECO:0007669"/>
    <property type="project" value="UniProtKB-KW"/>
</dbReference>
<protein>
    <recommendedName>
        <fullName evidence="2">type I protein arginine methyltransferase</fullName>
        <ecNumber evidence="2">2.1.1.319</ecNumber>
    </recommendedName>
</protein>
<dbReference type="PANTHER" id="PTHR11006">
    <property type="entry name" value="PROTEIN ARGININE N-METHYLTRANSFERASE"/>
    <property type="match status" value="1"/>
</dbReference>
<keyword evidence="4 12" id="KW-0489">Methyltransferase</keyword>
<dbReference type="GO" id="GO:0035242">
    <property type="term" value="F:protein-arginine omega-N asymmetric methyltransferase activity"/>
    <property type="evidence" value="ECO:0007669"/>
    <property type="project" value="UniProtKB-EC"/>
</dbReference>
<comment type="catalytic activity">
    <reaction evidence="10">
        <text>L-arginyl-[protein] + 2 S-adenosyl-L-methionine = N(omega),N(omega)-dimethyl-L-arginyl-[protein] + 2 S-adenosyl-L-homocysteine + 2 H(+)</text>
        <dbReference type="Rhea" id="RHEA:48096"/>
        <dbReference type="Rhea" id="RHEA-COMP:10532"/>
        <dbReference type="Rhea" id="RHEA-COMP:11991"/>
        <dbReference type="ChEBI" id="CHEBI:15378"/>
        <dbReference type="ChEBI" id="CHEBI:29965"/>
        <dbReference type="ChEBI" id="CHEBI:57856"/>
        <dbReference type="ChEBI" id="CHEBI:59789"/>
        <dbReference type="ChEBI" id="CHEBI:61897"/>
        <dbReference type="EC" id="2.1.1.319"/>
    </reaction>
    <physiologicalReaction direction="left-to-right" evidence="10">
        <dbReference type="Rhea" id="RHEA:48097"/>
    </physiologicalReaction>
</comment>
<evidence type="ECO:0000256" key="8">
    <source>
        <dbReference type="ARBA" id="ARBA00022771"/>
    </source>
</evidence>
<dbReference type="Proteomes" id="UP001583186">
    <property type="component" value="Unassembled WGS sequence"/>
</dbReference>
<evidence type="ECO:0000256" key="7">
    <source>
        <dbReference type="ARBA" id="ARBA00022723"/>
    </source>
</evidence>
<evidence type="ECO:0000259" key="15">
    <source>
        <dbReference type="Pfam" id="PF21137"/>
    </source>
</evidence>
<evidence type="ECO:0000256" key="4">
    <source>
        <dbReference type="ARBA" id="ARBA00022603"/>
    </source>
</evidence>
<evidence type="ECO:0000256" key="12">
    <source>
        <dbReference type="PROSITE-ProRule" id="PRU01015"/>
    </source>
</evidence>
<evidence type="ECO:0000256" key="5">
    <source>
        <dbReference type="ARBA" id="ARBA00022679"/>
    </source>
</evidence>
<evidence type="ECO:0000256" key="9">
    <source>
        <dbReference type="ARBA" id="ARBA00022833"/>
    </source>
</evidence>
<feature type="compositionally biased region" description="Polar residues" evidence="14">
    <location>
        <begin position="199"/>
        <end position="209"/>
    </location>
</feature>
<proteinExistence type="predicted"/>
<evidence type="ECO:0000256" key="13">
    <source>
        <dbReference type="SAM" id="Coils"/>
    </source>
</evidence>
<evidence type="ECO:0000256" key="1">
    <source>
        <dbReference type="ARBA" id="ARBA00004514"/>
    </source>
</evidence>
<evidence type="ECO:0000256" key="11">
    <source>
        <dbReference type="ARBA" id="ARBA00049303"/>
    </source>
</evidence>
<dbReference type="InterPro" id="IPR055135">
    <property type="entry name" value="PRMT_dom"/>
</dbReference>
<comment type="subcellular location">
    <subcellularLocation>
        <location evidence="1">Cytoplasm</location>
        <location evidence="1">Cytosol</location>
    </subcellularLocation>
</comment>